<proteinExistence type="predicted"/>
<dbReference type="InterPro" id="IPR015867">
    <property type="entry name" value="N-reg_PII/ATP_PRibTrfase_C"/>
</dbReference>
<gene>
    <name evidence="8" type="ORF">Aargi30884_24770</name>
</gene>
<dbReference type="PANTHER" id="PTHR33545:SF9">
    <property type="entry name" value="UPF0750 MEMBRANE PROTEIN YITE"/>
    <property type="match status" value="1"/>
</dbReference>
<feature type="transmembrane region" description="Helical" evidence="6">
    <location>
        <begin position="56"/>
        <end position="74"/>
    </location>
</feature>
<feature type="transmembrane region" description="Helical" evidence="6">
    <location>
        <begin position="151"/>
        <end position="170"/>
    </location>
</feature>
<evidence type="ECO:0000256" key="1">
    <source>
        <dbReference type="ARBA" id="ARBA00004651"/>
    </source>
</evidence>
<dbReference type="CDD" id="cd16380">
    <property type="entry name" value="YitT_C"/>
    <property type="match status" value="1"/>
</dbReference>
<protein>
    <submittedName>
        <fullName evidence="8">Membrane protein</fullName>
    </submittedName>
</protein>
<feature type="transmembrane region" description="Helical" evidence="6">
    <location>
        <begin position="176"/>
        <end position="197"/>
    </location>
</feature>
<dbReference type="RefSeq" id="WP_115715812.1">
    <property type="nucleotide sequence ID" value="NZ_AP019695.1"/>
</dbReference>
<evidence type="ECO:0000256" key="3">
    <source>
        <dbReference type="ARBA" id="ARBA00022692"/>
    </source>
</evidence>
<keyword evidence="4 6" id="KW-1133">Transmembrane helix</keyword>
<dbReference type="Gene3D" id="3.30.70.120">
    <property type="match status" value="1"/>
</dbReference>
<feature type="transmembrane region" description="Helical" evidence="6">
    <location>
        <begin position="112"/>
        <end position="130"/>
    </location>
</feature>
<organism evidence="8 9">
    <name type="scientific">Amedibacterium intestinale</name>
    <dbReference type="NCBI Taxonomy" id="2583452"/>
    <lineage>
        <taxon>Bacteria</taxon>
        <taxon>Bacillati</taxon>
        <taxon>Bacillota</taxon>
        <taxon>Erysipelotrichia</taxon>
        <taxon>Erysipelotrichales</taxon>
        <taxon>Erysipelotrichaceae</taxon>
        <taxon>Amedibacterium</taxon>
    </lineage>
</organism>
<evidence type="ECO:0000256" key="6">
    <source>
        <dbReference type="SAM" id="Phobius"/>
    </source>
</evidence>
<dbReference type="EMBL" id="AP019695">
    <property type="protein sequence ID" value="BBK23574.1"/>
    <property type="molecule type" value="Genomic_DNA"/>
</dbReference>
<evidence type="ECO:0000259" key="7">
    <source>
        <dbReference type="Pfam" id="PF10035"/>
    </source>
</evidence>
<feature type="transmembrane region" description="Helical" evidence="6">
    <location>
        <begin position="12"/>
        <end position="36"/>
    </location>
</feature>
<evidence type="ECO:0000256" key="4">
    <source>
        <dbReference type="ARBA" id="ARBA00022989"/>
    </source>
</evidence>
<dbReference type="InterPro" id="IPR019264">
    <property type="entry name" value="DUF2179"/>
</dbReference>
<evidence type="ECO:0000313" key="9">
    <source>
        <dbReference type="Proteomes" id="UP000464754"/>
    </source>
</evidence>
<dbReference type="Pfam" id="PF10035">
    <property type="entry name" value="DUF2179"/>
    <property type="match status" value="1"/>
</dbReference>
<dbReference type="Pfam" id="PF02588">
    <property type="entry name" value="YitT_membrane"/>
    <property type="match status" value="1"/>
</dbReference>
<dbReference type="PIRSF" id="PIRSF006483">
    <property type="entry name" value="Membrane_protein_YitT"/>
    <property type="match status" value="1"/>
</dbReference>
<keyword evidence="9" id="KW-1185">Reference proteome</keyword>
<dbReference type="PANTHER" id="PTHR33545">
    <property type="entry name" value="UPF0750 MEMBRANE PROTEIN YITT-RELATED"/>
    <property type="match status" value="1"/>
</dbReference>
<dbReference type="InterPro" id="IPR051461">
    <property type="entry name" value="UPF0750_membrane"/>
</dbReference>
<evidence type="ECO:0000313" key="8">
    <source>
        <dbReference type="EMBL" id="BBK23574.1"/>
    </source>
</evidence>
<reference evidence="9" key="1">
    <citation type="submission" date="2019-05" db="EMBL/GenBank/DDBJ databases">
        <title>Complete genome sequencing of Absiella argi strain JCM 30884.</title>
        <authorList>
            <person name="Sakamoto M."/>
            <person name="Murakami T."/>
            <person name="Mori H."/>
        </authorList>
    </citation>
    <scope>NUCLEOTIDE SEQUENCE [LARGE SCALE GENOMIC DNA]</scope>
    <source>
        <strain evidence="9">JCM 30884</strain>
    </source>
</reference>
<evidence type="ECO:0000256" key="5">
    <source>
        <dbReference type="ARBA" id="ARBA00023136"/>
    </source>
</evidence>
<feature type="domain" description="DUF2179" evidence="7">
    <location>
        <begin position="223"/>
        <end position="277"/>
    </location>
</feature>
<dbReference type="KEGG" id="aarg:Aargi30884_24770"/>
<keyword evidence="3 6" id="KW-0812">Transmembrane</keyword>
<accession>A0A6N4TM60</accession>
<dbReference type="InterPro" id="IPR003740">
    <property type="entry name" value="YitT"/>
</dbReference>
<comment type="subcellular location">
    <subcellularLocation>
        <location evidence="1">Cell membrane</location>
        <topology evidence="1">Multi-pass membrane protein</topology>
    </subcellularLocation>
</comment>
<dbReference type="GO" id="GO:0005886">
    <property type="term" value="C:plasma membrane"/>
    <property type="evidence" value="ECO:0007669"/>
    <property type="project" value="UniProtKB-SubCell"/>
</dbReference>
<evidence type="ECO:0000256" key="2">
    <source>
        <dbReference type="ARBA" id="ARBA00022475"/>
    </source>
</evidence>
<feature type="transmembrane region" description="Helical" evidence="6">
    <location>
        <begin position="81"/>
        <end position="100"/>
    </location>
</feature>
<keyword evidence="2" id="KW-1003">Cell membrane</keyword>
<keyword evidence="5 6" id="KW-0472">Membrane</keyword>
<sequence length="286" mass="30627">MSKSKEFVSSLAFVVAGNFVIALGVSLFILPLNILSGGVAGISVAVQPIFHLPPTFVINFLTVALFVVGACFLGKQFAFKTIISTLIYPVFITLLTNVLGDVQITQNPLLGSIYAGVCTGVGIGLVYRVGASTGGMDIPPLVINKFTKIPLPVLVMCIDGMTVILGASTYGIEAAMIGLVSVFVCGQVINKVLTFGIQEAKNIMIISDKHEEMLQELYSNVNRGATILQAKGGYTREQKPVIMMVVAKKQLSALNKVILQVDPEAFVIMSDVNEVHGEGFTYKEHL</sequence>
<dbReference type="AlphaFoldDB" id="A0A6N4TM60"/>
<dbReference type="Proteomes" id="UP000464754">
    <property type="component" value="Chromosome"/>
</dbReference>
<name>A0A6N4TM60_9FIRM</name>